<keyword evidence="1" id="KW-0732">Signal</keyword>
<dbReference type="PANTHER" id="PTHR38593">
    <property type="entry name" value="BLR2558 PROTEIN"/>
    <property type="match status" value="1"/>
</dbReference>
<dbReference type="Pfam" id="PF13628">
    <property type="entry name" value="DUF4142"/>
    <property type="match status" value="1"/>
</dbReference>
<dbReference type="Proteomes" id="UP000632774">
    <property type="component" value="Unassembled WGS sequence"/>
</dbReference>
<evidence type="ECO:0000313" key="3">
    <source>
        <dbReference type="EMBL" id="MBE9668808.1"/>
    </source>
</evidence>
<evidence type="ECO:0000313" key="4">
    <source>
        <dbReference type="Proteomes" id="UP000632774"/>
    </source>
</evidence>
<organism evidence="3 4">
    <name type="scientific">Mucilaginibacter boryungensis</name>
    <dbReference type="NCBI Taxonomy" id="768480"/>
    <lineage>
        <taxon>Bacteria</taxon>
        <taxon>Pseudomonadati</taxon>
        <taxon>Bacteroidota</taxon>
        <taxon>Sphingobacteriia</taxon>
        <taxon>Sphingobacteriales</taxon>
        <taxon>Sphingobacteriaceae</taxon>
        <taxon>Mucilaginibacter</taxon>
    </lineage>
</organism>
<name>A0ABR9XN80_9SPHI</name>
<dbReference type="PANTHER" id="PTHR38593:SF1">
    <property type="entry name" value="BLR2558 PROTEIN"/>
    <property type="match status" value="1"/>
</dbReference>
<dbReference type="Gene3D" id="1.20.1260.10">
    <property type="match status" value="1"/>
</dbReference>
<dbReference type="PROSITE" id="PS51257">
    <property type="entry name" value="PROKAR_LIPOPROTEIN"/>
    <property type="match status" value="1"/>
</dbReference>
<dbReference type="EMBL" id="JADFFM010000002">
    <property type="protein sequence ID" value="MBE9668808.1"/>
    <property type="molecule type" value="Genomic_DNA"/>
</dbReference>
<evidence type="ECO:0000256" key="1">
    <source>
        <dbReference type="SAM" id="SignalP"/>
    </source>
</evidence>
<reference evidence="3 4" key="1">
    <citation type="submission" date="2020-10" db="EMBL/GenBank/DDBJ databases">
        <title>Mucilaginibacter mali sp. nov., isolated from rhizosphere soil of apple orchard.</title>
        <authorList>
            <person name="Lee J.-S."/>
            <person name="Kim H.S."/>
            <person name="Kim J.-S."/>
        </authorList>
    </citation>
    <scope>NUCLEOTIDE SEQUENCE [LARGE SCALE GENOMIC DNA]</scope>
    <source>
        <strain evidence="3 4">KCTC 23157</strain>
    </source>
</reference>
<dbReference type="InterPro" id="IPR025419">
    <property type="entry name" value="DUF4142"/>
</dbReference>
<comment type="caution">
    <text evidence="3">The sequence shown here is derived from an EMBL/GenBank/DDBJ whole genome shotgun (WGS) entry which is preliminary data.</text>
</comment>
<evidence type="ECO:0000259" key="2">
    <source>
        <dbReference type="Pfam" id="PF13628"/>
    </source>
</evidence>
<gene>
    <name evidence="3" type="ORF">IRJ18_20740</name>
</gene>
<feature type="chain" id="PRO_5045204186" evidence="1">
    <location>
        <begin position="20"/>
        <end position="198"/>
    </location>
</feature>
<feature type="signal peptide" evidence="1">
    <location>
        <begin position="1"/>
        <end position="19"/>
    </location>
</feature>
<protein>
    <submittedName>
        <fullName evidence="3">DUF4142 domain-containing protein</fullName>
    </submittedName>
</protein>
<keyword evidence="4" id="KW-1185">Reference proteome</keyword>
<dbReference type="InterPro" id="IPR012347">
    <property type="entry name" value="Ferritin-like"/>
</dbReference>
<proteinExistence type="predicted"/>
<feature type="domain" description="DUF4142" evidence="2">
    <location>
        <begin position="58"/>
        <end position="193"/>
    </location>
</feature>
<sequence>MKKLIYLMMMCCAAWTVQSCSGTKSSTEAADSANSAKIDTAKKDSSTAGAPAITVNETDSKFAVDAANGGMAEVALSKLAQTKATNAKAKEFASMMITDHTKANDELMALAKSKNITLPATISDDKQKTADDLSKKSGADFDKDYIDKMLDDHKKTVSMFEDESKNAKDPDIKAFVDKTLPTLKMHLQHVQTIKDGMK</sequence>
<accession>A0ABR9XN80</accession>
<dbReference type="RefSeq" id="WP_194108188.1">
    <property type="nucleotide sequence ID" value="NZ_JADFFM010000002.1"/>
</dbReference>